<dbReference type="AlphaFoldDB" id="A0A2U1T9B9"/>
<keyword evidence="2" id="KW-1185">Reference proteome</keyword>
<name>A0A2U1T9B9_9CORY</name>
<organism evidence="1 2">
    <name type="scientific">Corynebacterium yudongzhengii</name>
    <dbReference type="NCBI Taxonomy" id="2080740"/>
    <lineage>
        <taxon>Bacteria</taxon>
        <taxon>Bacillati</taxon>
        <taxon>Actinomycetota</taxon>
        <taxon>Actinomycetes</taxon>
        <taxon>Mycobacteriales</taxon>
        <taxon>Corynebacteriaceae</taxon>
        <taxon>Corynebacterium</taxon>
    </lineage>
</organism>
<dbReference type="EMBL" id="QEEZ01000002">
    <property type="protein sequence ID" value="PWC02582.1"/>
    <property type="molecule type" value="Genomic_DNA"/>
</dbReference>
<dbReference type="InterPro" id="IPR011991">
    <property type="entry name" value="ArsR-like_HTH"/>
</dbReference>
<dbReference type="CDD" id="cd00090">
    <property type="entry name" value="HTH_ARSR"/>
    <property type="match status" value="1"/>
</dbReference>
<dbReference type="RefSeq" id="WP_108431693.1">
    <property type="nucleotide sequence ID" value="NZ_CP026947.1"/>
</dbReference>
<comment type="caution">
    <text evidence="1">The sequence shown here is derived from an EMBL/GenBank/DDBJ whole genome shotgun (WGS) entry which is preliminary data.</text>
</comment>
<evidence type="ECO:0000313" key="2">
    <source>
        <dbReference type="Proteomes" id="UP000244989"/>
    </source>
</evidence>
<dbReference type="KEGG" id="cyz:C3B44_06690"/>
<evidence type="ECO:0000313" key="1">
    <source>
        <dbReference type="EMBL" id="PWC02582.1"/>
    </source>
</evidence>
<dbReference type="Gene3D" id="1.10.10.10">
    <property type="entry name" value="Winged helix-like DNA-binding domain superfamily/Winged helix DNA-binding domain"/>
    <property type="match status" value="1"/>
</dbReference>
<reference evidence="2" key="1">
    <citation type="submission" date="2018-04" db="EMBL/GenBank/DDBJ databases">
        <authorList>
            <person name="Liu S."/>
            <person name="Wang Z."/>
            <person name="Li J."/>
        </authorList>
    </citation>
    <scope>NUCLEOTIDE SEQUENCE [LARGE SCALE GENOMIC DNA]</scope>
    <source>
        <strain evidence="2">2189</strain>
    </source>
</reference>
<dbReference type="InterPro" id="IPR036390">
    <property type="entry name" value="WH_DNA-bd_sf"/>
</dbReference>
<accession>A0A2U1T9B9</accession>
<protein>
    <submittedName>
        <fullName evidence="1">ArsR family transcriptional regulator</fullName>
    </submittedName>
</protein>
<dbReference type="Proteomes" id="UP000244989">
    <property type="component" value="Unassembled WGS sequence"/>
</dbReference>
<sequence length="155" mass="16876">MELIERLSAIEERLAALETSAPPHRDTSGDLWVLDNLVDSVGFAGDVRTGASHAQYQWQRDTTTLLGEDWAPHITRLAALAHPIRGHILRRLLEGDATVGDLVDEEIATSTGTAYHHLDALHAGGWVSKAAGGRWHVRAARVVPLLTIISATEDH</sequence>
<proteinExistence type="predicted"/>
<gene>
    <name evidence="1" type="ORF">DF222_01160</name>
</gene>
<dbReference type="OrthoDB" id="3730926at2"/>
<dbReference type="SUPFAM" id="SSF46785">
    <property type="entry name" value="Winged helix' DNA-binding domain"/>
    <property type="match status" value="1"/>
</dbReference>
<dbReference type="InterPro" id="IPR036388">
    <property type="entry name" value="WH-like_DNA-bd_sf"/>
</dbReference>